<dbReference type="AlphaFoldDB" id="A0A7E4VCB0"/>
<organism evidence="2 3">
    <name type="scientific">Panagrellus redivivus</name>
    <name type="common">Microworm</name>
    <dbReference type="NCBI Taxonomy" id="6233"/>
    <lineage>
        <taxon>Eukaryota</taxon>
        <taxon>Metazoa</taxon>
        <taxon>Ecdysozoa</taxon>
        <taxon>Nematoda</taxon>
        <taxon>Chromadorea</taxon>
        <taxon>Rhabditida</taxon>
        <taxon>Tylenchina</taxon>
        <taxon>Panagrolaimomorpha</taxon>
        <taxon>Panagrolaimoidea</taxon>
        <taxon>Panagrolaimidae</taxon>
        <taxon>Panagrellus</taxon>
    </lineage>
</organism>
<reference evidence="2" key="1">
    <citation type="journal article" date="2013" name="Genetics">
        <title>The draft genome and transcriptome of Panagrellus redivivus are shaped by the harsh demands of a free-living lifestyle.</title>
        <authorList>
            <person name="Srinivasan J."/>
            <person name="Dillman A.R."/>
            <person name="Macchietto M.G."/>
            <person name="Heikkinen L."/>
            <person name="Lakso M."/>
            <person name="Fracchia K.M."/>
            <person name="Antoshechkin I."/>
            <person name="Mortazavi A."/>
            <person name="Wong G."/>
            <person name="Sternberg P.W."/>
        </authorList>
    </citation>
    <scope>NUCLEOTIDE SEQUENCE [LARGE SCALE GENOMIC DNA]</scope>
    <source>
        <strain evidence="2">MT8872</strain>
    </source>
</reference>
<evidence type="ECO:0000313" key="2">
    <source>
        <dbReference type="Proteomes" id="UP000492821"/>
    </source>
</evidence>
<accession>A0A7E4VCB0</accession>
<sequence length="72" mass="7825">MVLLVCQLGSTTKVIAWLVLVAVPQGFRTSVHISQQLIVIKLPSLLLHQGVPMINVSPCTHAVVSMHTSRIL</sequence>
<protein>
    <submittedName>
        <fullName evidence="3">Secreted protein</fullName>
    </submittedName>
</protein>
<evidence type="ECO:0000313" key="3">
    <source>
        <dbReference type="WBParaSite" id="Pan_g19246.t1"/>
    </source>
</evidence>
<keyword evidence="1" id="KW-0732">Signal</keyword>
<name>A0A7E4VCB0_PANRE</name>
<evidence type="ECO:0000256" key="1">
    <source>
        <dbReference type="SAM" id="SignalP"/>
    </source>
</evidence>
<feature type="chain" id="PRO_5028862585" evidence="1">
    <location>
        <begin position="17"/>
        <end position="72"/>
    </location>
</feature>
<keyword evidence="2" id="KW-1185">Reference proteome</keyword>
<feature type="signal peptide" evidence="1">
    <location>
        <begin position="1"/>
        <end position="16"/>
    </location>
</feature>
<proteinExistence type="predicted"/>
<dbReference type="WBParaSite" id="Pan_g19246.t1">
    <property type="protein sequence ID" value="Pan_g19246.t1"/>
    <property type="gene ID" value="Pan_g19246"/>
</dbReference>
<dbReference type="Proteomes" id="UP000492821">
    <property type="component" value="Unassembled WGS sequence"/>
</dbReference>
<reference evidence="3" key="2">
    <citation type="submission" date="2020-10" db="UniProtKB">
        <authorList>
            <consortium name="WormBaseParasite"/>
        </authorList>
    </citation>
    <scope>IDENTIFICATION</scope>
</reference>